<reference evidence="11" key="1">
    <citation type="journal article" date="2020" name="Stud. Mycol.">
        <title>101 Dothideomycetes genomes: a test case for predicting lifestyles and emergence of pathogens.</title>
        <authorList>
            <person name="Haridas S."/>
            <person name="Albert R."/>
            <person name="Binder M."/>
            <person name="Bloem J."/>
            <person name="Labutti K."/>
            <person name="Salamov A."/>
            <person name="Andreopoulos B."/>
            <person name="Baker S."/>
            <person name="Barry K."/>
            <person name="Bills G."/>
            <person name="Bluhm B."/>
            <person name="Cannon C."/>
            <person name="Castanera R."/>
            <person name="Culley D."/>
            <person name="Daum C."/>
            <person name="Ezra D."/>
            <person name="Gonzalez J."/>
            <person name="Henrissat B."/>
            <person name="Kuo A."/>
            <person name="Liang C."/>
            <person name="Lipzen A."/>
            <person name="Lutzoni F."/>
            <person name="Magnuson J."/>
            <person name="Mondo S."/>
            <person name="Nolan M."/>
            <person name="Ohm R."/>
            <person name="Pangilinan J."/>
            <person name="Park H.-J."/>
            <person name="Ramirez L."/>
            <person name="Alfaro M."/>
            <person name="Sun H."/>
            <person name="Tritt A."/>
            <person name="Yoshinaga Y."/>
            <person name="Zwiers L.-H."/>
            <person name="Turgeon B."/>
            <person name="Goodwin S."/>
            <person name="Spatafora J."/>
            <person name="Crous P."/>
            <person name="Grigoriev I."/>
        </authorList>
    </citation>
    <scope>NUCLEOTIDE SEQUENCE</scope>
    <source>
        <strain evidence="11">CBS 480.64</strain>
    </source>
</reference>
<evidence type="ECO:0000256" key="9">
    <source>
        <dbReference type="PROSITE-ProRule" id="PRU10141"/>
    </source>
</evidence>
<dbReference type="GO" id="GO:0004674">
    <property type="term" value="F:protein serine/threonine kinase activity"/>
    <property type="evidence" value="ECO:0007669"/>
    <property type="project" value="UniProtKB-KW"/>
</dbReference>
<gene>
    <name evidence="11" type="ORF">K470DRAFT_192103</name>
</gene>
<keyword evidence="4 9" id="KW-0547">Nucleotide-binding</keyword>
<keyword evidence="2" id="KW-0723">Serine/threonine-protein kinase</keyword>
<dbReference type="EC" id="2.7.11.1" evidence="1"/>
<dbReference type="PANTHER" id="PTHR24346">
    <property type="entry name" value="MAP/MICROTUBULE AFFINITY-REGULATING KINASE"/>
    <property type="match status" value="1"/>
</dbReference>
<dbReference type="InterPro" id="IPR011009">
    <property type="entry name" value="Kinase-like_dom_sf"/>
</dbReference>
<sequence length="323" mass="36463">INHYQIIDELGRGAYGKVKLGRDMISGTHVAIKIVERYSKRRKLGKIAASASEDKVKREVAILKKARHPNIVALLEVIDDPRSKKVYIVLEYVTPGEIKWRLEFVPAMTQSQIRIAFRDTLVGLQYLHYQGIIHRDIKPPNLLATSDGRVKISDFGVSYLGRPLREGESGEDASESEMQVFDGARQLAMTVGTPAFYAPELCINCDHADPPPVTKAIDVWALGITLFCMLFARTPFVDDSFVVMRYIVERPIYIPRKRLVPTDAGPSTGTWTAVQPGKRGSLDIEYEAVNESLRNLLARLLEKDPRKRITLEEVRRHPWVSAD</sequence>
<evidence type="ECO:0000256" key="7">
    <source>
        <dbReference type="ARBA" id="ARBA00047899"/>
    </source>
</evidence>
<evidence type="ECO:0000256" key="4">
    <source>
        <dbReference type="ARBA" id="ARBA00022741"/>
    </source>
</evidence>
<organism evidence="11 12">
    <name type="scientific">Piedraia hortae CBS 480.64</name>
    <dbReference type="NCBI Taxonomy" id="1314780"/>
    <lineage>
        <taxon>Eukaryota</taxon>
        <taxon>Fungi</taxon>
        <taxon>Dikarya</taxon>
        <taxon>Ascomycota</taxon>
        <taxon>Pezizomycotina</taxon>
        <taxon>Dothideomycetes</taxon>
        <taxon>Dothideomycetidae</taxon>
        <taxon>Capnodiales</taxon>
        <taxon>Piedraiaceae</taxon>
        <taxon>Piedraia</taxon>
    </lineage>
</organism>
<dbReference type="Gene3D" id="3.30.200.20">
    <property type="entry name" value="Phosphorylase Kinase, domain 1"/>
    <property type="match status" value="1"/>
</dbReference>
<name>A0A6A7CA59_9PEZI</name>
<dbReference type="OrthoDB" id="68483at2759"/>
<dbReference type="CDD" id="cd14008">
    <property type="entry name" value="STKc_LKB1_CaMKK"/>
    <property type="match status" value="1"/>
</dbReference>
<evidence type="ECO:0000256" key="8">
    <source>
        <dbReference type="ARBA" id="ARBA00048679"/>
    </source>
</evidence>
<protein>
    <recommendedName>
        <fullName evidence="1">non-specific serine/threonine protein kinase</fullName>
        <ecNumber evidence="1">2.7.11.1</ecNumber>
    </recommendedName>
</protein>
<dbReference type="SMART" id="SM00220">
    <property type="entry name" value="S_TKc"/>
    <property type="match status" value="1"/>
</dbReference>
<dbReference type="EMBL" id="MU005958">
    <property type="protein sequence ID" value="KAF2864147.1"/>
    <property type="molecule type" value="Genomic_DNA"/>
</dbReference>
<feature type="non-terminal residue" evidence="11">
    <location>
        <position position="323"/>
    </location>
</feature>
<dbReference type="PROSITE" id="PS00107">
    <property type="entry name" value="PROTEIN_KINASE_ATP"/>
    <property type="match status" value="1"/>
</dbReference>
<keyword evidence="6 9" id="KW-0067">ATP-binding</keyword>
<dbReference type="PROSITE" id="PS50011">
    <property type="entry name" value="PROTEIN_KINASE_DOM"/>
    <property type="match status" value="1"/>
</dbReference>
<feature type="binding site" evidence="9">
    <location>
        <position position="33"/>
    </location>
    <ligand>
        <name>ATP</name>
        <dbReference type="ChEBI" id="CHEBI:30616"/>
    </ligand>
</feature>
<feature type="non-terminal residue" evidence="11">
    <location>
        <position position="1"/>
    </location>
</feature>
<dbReference type="InterPro" id="IPR000719">
    <property type="entry name" value="Prot_kinase_dom"/>
</dbReference>
<dbReference type="FunFam" id="3.30.200.20:FF:000206">
    <property type="entry name" value="Serine/threonine-protein kinase Ssp1"/>
    <property type="match status" value="1"/>
</dbReference>
<evidence type="ECO:0000256" key="1">
    <source>
        <dbReference type="ARBA" id="ARBA00012513"/>
    </source>
</evidence>
<evidence type="ECO:0000259" key="10">
    <source>
        <dbReference type="PROSITE" id="PS50011"/>
    </source>
</evidence>
<dbReference type="Proteomes" id="UP000799421">
    <property type="component" value="Unassembled WGS sequence"/>
</dbReference>
<comment type="catalytic activity">
    <reaction evidence="8">
        <text>L-seryl-[protein] + ATP = O-phospho-L-seryl-[protein] + ADP + H(+)</text>
        <dbReference type="Rhea" id="RHEA:17989"/>
        <dbReference type="Rhea" id="RHEA-COMP:9863"/>
        <dbReference type="Rhea" id="RHEA-COMP:11604"/>
        <dbReference type="ChEBI" id="CHEBI:15378"/>
        <dbReference type="ChEBI" id="CHEBI:29999"/>
        <dbReference type="ChEBI" id="CHEBI:30616"/>
        <dbReference type="ChEBI" id="CHEBI:83421"/>
        <dbReference type="ChEBI" id="CHEBI:456216"/>
        <dbReference type="EC" id="2.7.11.1"/>
    </reaction>
</comment>
<dbReference type="GO" id="GO:0035556">
    <property type="term" value="P:intracellular signal transduction"/>
    <property type="evidence" value="ECO:0007669"/>
    <property type="project" value="TreeGrafter"/>
</dbReference>
<feature type="domain" description="Protein kinase" evidence="10">
    <location>
        <begin position="4"/>
        <end position="320"/>
    </location>
</feature>
<dbReference type="Pfam" id="PF00069">
    <property type="entry name" value="Pkinase"/>
    <property type="match status" value="1"/>
</dbReference>
<evidence type="ECO:0000313" key="11">
    <source>
        <dbReference type="EMBL" id="KAF2864147.1"/>
    </source>
</evidence>
<dbReference type="SUPFAM" id="SSF56112">
    <property type="entry name" value="Protein kinase-like (PK-like)"/>
    <property type="match status" value="1"/>
</dbReference>
<dbReference type="GO" id="GO:0005524">
    <property type="term" value="F:ATP binding"/>
    <property type="evidence" value="ECO:0007669"/>
    <property type="project" value="UniProtKB-UniRule"/>
</dbReference>
<keyword evidence="12" id="KW-1185">Reference proteome</keyword>
<dbReference type="PANTHER" id="PTHR24346:SF77">
    <property type="entry name" value="SERINE THREONINE PROTEIN KINASE"/>
    <property type="match status" value="1"/>
</dbReference>
<proteinExistence type="predicted"/>
<dbReference type="GO" id="GO:0001558">
    <property type="term" value="P:regulation of cell growth"/>
    <property type="evidence" value="ECO:0007669"/>
    <property type="project" value="UniProtKB-ARBA"/>
</dbReference>
<keyword evidence="3" id="KW-0808">Transferase</keyword>
<evidence type="ECO:0000313" key="12">
    <source>
        <dbReference type="Proteomes" id="UP000799421"/>
    </source>
</evidence>
<evidence type="ECO:0000256" key="5">
    <source>
        <dbReference type="ARBA" id="ARBA00022777"/>
    </source>
</evidence>
<evidence type="ECO:0000256" key="2">
    <source>
        <dbReference type="ARBA" id="ARBA00022527"/>
    </source>
</evidence>
<comment type="catalytic activity">
    <reaction evidence="7">
        <text>L-threonyl-[protein] + ATP = O-phospho-L-threonyl-[protein] + ADP + H(+)</text>
        <dbReference type="Rhea" id="RHEA:46608"/>
        <dbReference type="Rhea" id="RHEA-COMP:11060"/>
        <dbReference type="Rhea" id="RHEA-COMP:11605"/>
        <dbReference type="ChEBI" id="CHEBI:15378"/>
        <dbReference type="ChEBI" id="CHEBI:30013"/>
        <dbReference type="ChEBI" id="CHEBI:30616"/>
        <dbReference type="ChEBI" id="CHEBI:61977"/>
        <dbReference type="ChEBI" id="CHEBI:456216"/>
        <dbReference type="EC" id="2.7.11.1"/>
    </reaction>
</comment>
<dbReference type="InterPro" id="IPR017441">
    <property type="entry name" value="Protein_kinase_ATP_BS"/>
</dbReference>
<accession>A0A6A7CA59</accession>
<evidence type="ECO:0000256" key="3">
    <source>
        <dbReference type="ARBA" id="ARBA00022679"/>
    </source>
</evidence>
<dbReference type="Gene3D" id="1.10.510.10">
    <property type="entry name" value="Transferase(Phosphotransferase) domain 1"/>
    <property type="match status" value="1"/>
</dbReference>
<dbReference type="GO" id="GO:0005737">
    <property type="term" value="C:cytoplasm"/>
    <property type="evidence" value="ECO:0007669"/>
    <property type="project" value="TreeGrafter"/>
</dbReference>
<dbReference type="AlphaFoldDB" id="A0A6A7CA59"/>
<dbReference type="GO" id="GO:0042149">
    <property type="term" value="P:cellular response to glucose starvation"/>
    <property type="evidence" value="ECO:0007669"/>
    <property type="project" value="UniProtKB-ARBA"/>
</dbReference>
<evidence type="ECO:0000256" key="6">
    <source>
        <dbReference type="ARBA" id="ARBA00022840"/>
    </source>
</evidence>
<keyword evidence="5 11" id="KW-0418">Kinase</keyword>